<organism evidence="2 3">
    <name type="scientific">Pseudomonas syringae pv. japonica str. M301072</name>
    <dbReference type="NCBI Taxonomy" id="629262"/>
    <lineage>
        <taxon>Bacteria</taxon>
        <taxon>Pseudomonadati</taxon>
        <taxon>Pseudomonadota</taxon>
        <taxon>Gammaproteobacteria</taxon>
        <taxon>Pseudomonadales</taxon>
        <taxon>Pseudomonadaceae</taxon>
        <taxon>Pseudomonas</taxon>
        <taxon>Pseudomonas syringae</taxon>
    </lineage>
</organism>
<evidence type="ECO:0000313" key="2">
    <source>
        <dbReference type="EMBL" id="EGH35762.1"/>
    </source>
</evidence>
<feature type="region of interest" description="Disordered" evidence="1">
    <location>
        <begin position="1"/>
        <end position="39"/>
    </location>
</feature>
<reference evidence="2 3" key="1">
    <citation type="journal article" date="2011" name="PLoS Pathog.">
        <title>Dynamic evolution of pathogenicity revealed by sequencing and comparative genomics of 19 Pseudomonas syringae isolates.</title>
        <authorList>
            <person name="Baltrus D.A."/>
            <person name="Nishimura M.T."/>
            <person name="Romanchuk A."/>
            <person name="Chang J.H."/>
            <person name="Mukhtar M.S."/>
            <person name="Cherkis K."/>
            <person name="Roach J."/>
            <person name="Grant S.R."/>
            <person name="Jones C.D."/>
            <person name="Dangl J.L."/>
        </authorList>
    </citation>
    <scope>NUCLEOTIDE SEQUENCE [LARGE SCALE GENOMIC DNA]</scope>
    <source>
        <strain evidence="3">M301072PT</strain>
    </source>
</reference>
<evidence type="ECO:0000313" key="3">
    <source>
        <dbReference type="Proteomes" id="UP000004471"/>
    </source>
</evidence>
<name>F3FZX0_PSESX</name>
<gene>
    <name evidence="2" type="ORF">PSYJA_44696</name>
</gene>
<dbReference type="SUPFAM" id="SSF56801">
    <property type="entry name" value="Acetyl-CoA synthetase-like"/>
    <property type="match status" value="1"/>
</dbReference>
<dbReference type="HOGENOM" id="CLU_191830_2_1_6"/>
<protein>
    <submittedName>
        <fullName evidence="2">Putative non-ribosomal peptide synthetase</fullName>
    </submittedName>
</protein>
<dbReference type="EMBL" id="AEAH01004013">
    <property type="protein sequence ID" value="EGH35762.1"/>
    <property type="molecule type" value="Genomic_DNA"/>
</dbReference>
<proteinExistence type="predicted"/>
<dbReference type="InterPro" id="IPR045851">
    <property type="entry name" value="AMP-bd_C_sf"/>
</dbReference>
<comment type="caution">
    <text evidence="2">The sequence shown here is derived from an EMBL/GenBank/DDBJ whole genome shotgun (WGS) entry which is preliminary data.</text>
</comment>
<accession>F3FZX0</accession>
<dbReference type="AlphaFoldDB" id="F3FZX0"/>
<sequence>MPLTPNGKLDRNALPAPGLSSVISGEYETPQGAAERAIA</sequence>
<feature type="non-terminal residue" evidence="2">
    <location>
        <position position="39"/>
    </location>
</feature>
<dbReference type="Proteomes" id="UP000004471">
    <property type="component" value="Unassembled WGS sequence"/>
</dbReference>
<evidence type="ECO:0000256" key="1">
    <source>
        <dbReference type="SAM" id="MobiDB-lite"/>
    </source>
</evidence>
<dbReference type="Gene3D" id="3.30.300.30">
    <property type="match status" value="1"/>
</dbReference>